<evidence type="ECO:0000313" key="3">
    <source>
        <dbReference type="Proteomes" id="UP000054007"/>
    </source>
</evidence>
<evidence type="ECO:0000256" key="1">
    <source>
        <dbReference type="SAM" id="MobiDB-lite"/>
    </source>
</evidence>
<feature type="compositionally biased region" description="Basic and acidic residues" evidence="1">
    <location>
        <begin position="451"/>
        <end position="470"/>
    </location>
</feature>
<name>A0A0D7ART1_9AGAR</name>
<dbReference type="EMBL" id="KN881075">
    <property type="protein sequence ID" value="KIY61068.1"/>
    <property type="molecule type" value="Genomic_DNA"/>
</dbReference>
<dbReference type="AlphaFoldDB" id="A0A0D7ART1"/>
<feature type="compositionally biased region" description="Polar residues" evidence="1">
    <location>
        <begin position="190"/>
        <end position="200"/>
    </location>
</feature>
<feature type="region of interest" description="Disordered" evidence="1">
    <location>
        <begin position="411"/>
        <end position="470"/>
    </location>
</feature>
<feature type="region of interest" description="Disordered" evidence="1">
    <location>
        <begin position="373"/>
        <end position="395"/>
    </location>
</feature>
<feature type="compositionally biased region" description="Low complexity" evidence="1">
    <location>
        <begin position="437"/>
        <end position="446"/>
    </location>
</feature>
<gene>
    <name evidence="2" type="ORF">CYLTODRAFT_415702</name>
</gene>
<feature type="compositionally biased region" description="Polar residues" evidence="1">
    <location>
        <begin position="412"/>
        <end position="429"/>
    </location>
</feature>
<proteinExistence type="predicted"/>
<keyword evidence="3" id="KW-1185">Reference proteome</keyword>
<feature type="region of interest" description="Disordered" evidence="1">
    <location>
        <begin position="171"/>
        <end position="201"/>
    </location>
</feature>
<feature type="compositionally biased region" description="Acidic residues" evidence="1">
    <location>
        <begin position="27"/>
        <end position="38"/>
    </location>
</feature>
<dbReference type="Proteomes" id="UP000054007">
    <property type="component" value="Unassembled WGS sequence"/>
</dbReference>
<protein>
    <submittedName>
        <fullName evidence="2">Uncharacterized protein</fullName>
    </submittedName>
</protein>
<feature type="region of interest" description="Disordered" evidence="1">
    <location>
        <begin position="27"/>
        <end position="61"/>
    </location>
</feature>
<evidence type="ECO:0000313" key="2">
    <source>
        <dbReference type="EMBL" id="KIY61068.1"/>
    </source>
</evidence>
<accession>A0A0D7ART1</accession>
<reference evidence="2 3" key="1">
    <citation type="journal article" date="2015" name="Fungal Genet. Biol.">
        <title>Evolution of novel wood decay mechanisms in Agaricales revealed by the genome sequences of Fistulina hepatica and Cylindrobasidium torrendii.</title>
        <authorList>
            <person name="Floudas D."/>
            <person name="Held B.W."/>
            <person name="Riley R."/>
            <person name="Nagy L.G."/>
            <person name="Koehler G."/>
            <person name="Ransdell A.S."/>
            <person name="Younus H."/>
            <person name="Chow J."/>
            <person name="Chiniquy J."/>
            <person name="Lipzen A."/>
            <person name="Tritt A."/>
            <person name="Sun H."/>
            <person name="Haridas S."/>
            <person name="LaButti K."/>
            <person name="Ohm R.A."/>
            <person name="Kues U."/>
            <person name="Blanchette R.A."/>
            <person name="Grigoriev I.V."/>
            <person name="Minto R.E."/>
            <person name="Hibbett D.S."/>
        </authorList>
    </citation>
    <scope>NUCLEOTIDE SEQUENCE [LARGE SCALE GENOMIC DNA]</scope>
    <source>
        <strain evidence="2 3">FP15055 ss-10</strain>
    </source>
</reference>
<dbReference type="OrthoDB" id="3067135at2759"/>
<feature type="region of interest" description="Disordered" evidence="1">
    <location>
        <begin position="100"/>
        <end position="119"/>
    </location>
</feature>
<organism evidence="2 3">
    <name type="scientific">Cylindrobasidium torrendii FP15055 ss-10</name>
    <dbReference type="NCBI Taxonomy" id="1314674"/>
    <lineage>
        <taxon>Eukaryota</taxon>
        <taxon>Fungi</taxon>
        <taxon>Dikarya</taxon>
        <taxon>Basidiomycota</taxon>
        <taxon>Agaricomycotina</taxon>
        <taxon>Agaricomycetes</taxon>
        <taxon>Agaricomycetidae</taxon>
        <taxon>Agaricales</taxon>
        <taxon>Marasmiineae</taxon>
        <taxon>Physalacriaceae</taxon>
        <taxon>Cylindrobasidium</taxon>
    </lineage>
</organism>
<feature type="region of interest" description="Disordered" evidence="1">
    <location>
        <begin position="326"/>
        <end position="360"/>
    </location>
</feature>
<sequence length="470" mass="52079">MPKKDFGLFCDERDDAAFIPPLPAIAEESEEEEDELESDPTRLFLQHSRKRKRSDKRGLGQRMFEAAASTGVEPTDRFHQRVICDDSERTEQRVSQVCIARSCPPGNGPRKKRQSAAPQPLKMWRTTHEMAGNKAERDADDVNPCPPLTWIDHREAEEQYSLRRKASQELRLSTARASKKSHKTAVAAPSSLNYQESPSDSKLIISRRTTPDPAPLHFVPDIREQNPPRLPFAQISSPVVTSSSNEPIALPQEDDISIACPSEPVESLETSLWNQPTDLDPSLAALPVTSPSRTVPLSPKSSLENNELRPINAFAHASTRSPSILSALAPSSDRLPPRRLSPKPAPRLGQLSPVNLNIRPRLPRTPNLVLCPDSDEASPVQAMPSTSVPPPTNKSRLRPLESFIDEFYKTARSASQATRPKTATGASQGRRTRPTQRRPATAATNRSEMPAVRDLDLLSKRTRVMSERLG</sequence>